<proteinExistence type="predicted"/>
<evidence type="ECO:0000313" key="2">
    <source>
        <dbReference type="EMBL" id="EDU51057.1"/>
    </source>
</evidence>
<keyword evidence="1" id="KW-0732">Signal</keyword>
<dbReference type="HOGENOM" id="CLU_155355_0_0_1"/>
<reference evidence="3" key="1">
    <citation type="journal article" date="2013" name="G3 (Bethesda)">
        <title>Comparative genomics of a plant-pathogenic fungus, Pyrenophora tritici-repentis, reveals transduplication and the impact of repeat elements on pathogenicity and population divergence.</title>
        <authorList>
            <person name="Manning V.A."/>
            <person name="Pandelova I."/>
            <person name="Dhillon B."/>
            <person name="Wilhelm L.J."/>
            <person name="Goodwin S.B."/>
            <person name="Berlin A.M."/>
            <person name="Figueroa M."/>
            <person name="Freitag M."/>
            <person name="Hane J.K."/>
            <person name="Henrissat B."/>
            <person name="Holman W.H."/>
            <person name="Kodira C.D."/>
            <person name="Martin J."/>
            <person name="Oliver R.P."/>
            <person name="Robbertse B."/>
            <person name="Schackwitz W."/>
            <person name="Schwartz D.C."/>
            <person name="Spatafora J.W."/>
            <person name="Turgeon B.G."/>
            <person name="Yandava C."/>
            <person name="Young S."/>
            <person name="Zhou S."/>
            <person name="Zeng Q."/>
            <person name="Grigoriev I.V."/>
            <person name="Ma L.-J."/>
            <person name="Ciuffetti L.M."/>
        </authorList>
    </citation>
    <scope>NUCLEOTIDE SEQUENCE [LARGE SCALE GENOMIC DNA]</scope>
    <source>
        <strain evidence="3">Pt-1C-BFP</strain>
    </source>
</reference>
<feature type="chain" id="PRO_5002784757" evidence="1">
    <location>
        <begin position="19"/>
        <end position="117"/>
    </location>
</feature>
<evidence type="ECO:0000256" key="1">
    <source>
        <dbReference type="SAM" id="SignalP"/>
    </source>
</evidence>
<gene>
    <name evidence="2" type="ORF">PTRG_08138</name>
</gene>
<name>B2WEX7_PYRTR</name>
<dbReference type="Proteomes" id="UP000001471">
    <property type="component" value="Unassembled WGS sequence"/>
</dbReference>
<organism evidence="2 3">
    <name type="scientific">Pyrenophora tritici-repentis (strain Pt-1C-BFP)</name>
    <name type="common">Wheat tan spot fungus</name>
    <name type="synonym">Drechslera tritici-repentis</name>
    <dbReference type="NCBI Taxonomy" id="426418"/>
    <lineage>
        <taxon>Eukaryota</taxon>
        <taxon>Fungi</taxon>
        <taxon>Dikarya</taxon>
        <taxon>Ascomycota</taxon>
        <taxon>Pezizomycotina</taxon>
        <taxon>Dothideomycetes</taxon>
        <taxon>Pleosporomycetidae</taxon>
        <taxon>Pleosporales</taxon>
        <taxon>Pleosporineae</taxon>
        <taxon>Pleosporaceae</taxon>
        <taxon>Pyrenophora</taxon>
    </lineage>
</organism>
<sequence>MRLPSTALVLVAPLLALAKDCAVYYDHLLPENTKENSNTNADRDWNIIQWCVDNHGTNGKTDTGVVNGQKPNVCTICRALDDNIGDTVLDIQDKRSGVWVHYTVACGDFPTGSCHSS</sequence>
<dbReference type="InParanoid" id="B2WEX7"/>
<dbReference type="EMBL" id="DS231623">
    <property type="protein sequence ID" value="EDU51057.1"/>
    <property type="molecule type" value="Genomic_DNA"/>
</dbReference>
<feature type="signal peptide" evidence="1">
    <location>
        <begin position="1"/>
        <end position="18"/>
    </location>
</feature>
<accession>B2WEX7</accession>
<protein>
    <submittedName>
        <fullName evidence="2">Uncharacterized protein</fullName>
    </submittedName>
</protein>
<dbReference type="AlphaFoldDB" id="B2WEX7"/>
<evidence type="ECO:0000313" key="3">
    <source>
        <dbReference type="Proteomes" id="UP000001471"/>
    </source>
</evidence>